<evidence type="ECO:0000313" key="2">
    <source>
        <dbReference type="Proteomes" id="UP000503462"/>
    </source>
</evidence>
<organism evidence="1 2">
    <name type="scientific">Peltaster fructicola</name>
    <dbReference type="NCBI Taxonomy" id="286661"/>
    <lineage>
        <taxon>Eukaryota</taxon>
        <taxon>Fungi</taxon>
        <taxon>Dikarya</taxon>
        <taxon>Ascomycota</taxon>
        <taxon>Pezizomycotina</taxon>
        <taxon>Dothideomycetes</taxon>
        <taxon>Dothideomycetes incertae sedis</taxon>
        <taxon>Peltaster</taxon>
    </lineage>
</organism>
<dbReference type="EMBL" id="CP051140">
    <property type="protein sequence ID" value="QIW98129.1"/>
    <property type="molecule type" value="Genomic_DNA"/>
</dbReference>
<protein>
    <recommendedName>
        <fullName evidence="3">SnoaL-like domain-containing protein</fullName>
    </recommendedName>
</protein>
<sequence>MAINISEARVKQVTDVITRYTQGFKPFDSTFTKEDFLSIYDPSIACFLALQSAFRSQDQGLENAGGPDVRLTRQQTLRITTDGAAIEQLWVGCCKNDIVRPNGQVVMKGSGKNFKCHVGFFIQVSEAGKITRIDEYDHRYWDEGKSEEDYTKVGAVSHL</sequence>
<evidence type="ECO:0008006" key="3">
    <source>
        <dbReference type="Google" id="ProtNLM"/>
    </source>
</evidence>
<proteinExistence type="predicted"/>
<evidence type="ECO:0000313" key="1">
    <source>
        <dbReference type="EMBL" id="QIW98129.1"/>
    </source>
</evidence>
<name>A0A6H0XUK1_9PEZI</name>
<dbReference type="AlphaFoldDB" id="A0A6H0XUK1"/>
<accession>A0A6H0XUK1</accession>
<reference evidence="1 2" key="1">
    <citation type="journal article" date="2016" name="Sci. Rep.">
        <title>Peltaster fructicola genome reveals evolution from an invasive phytopathogen to an ectophytic parasite.</title>
        <authorList>
            <person name="Xu C."/>
            <person name="Chen H."/>
            <person name="Gleason M.L."/>
            <person name="Xu J.R."/>
            <person name="Liu H."/>
            <person name="Zhang R."/>
            <person name="Sun G."/>
        </authorList>
    </citation>
    <scope>NUCLEOTIDE SEQUENCE [LARGE SCALE GENOMIC DNA]</scope>
    <source>
        <strain evidence="1 2">LNHT1506</strain>
    </source>
</reference>
<dbReference type="Proteomes" id="UP000503462">
    <property type="component" value="Chromosome 2"/>
</dbReference>
<dbReference type="OrthoDB" id="3625211at2759"/>
<keyword evidence="2" id="KW-1185">Reference proteome</keyword>
<gene>
    <name evidence="1" type="ORF">AMS68_003647</name>
</gene>